<comment type="caution">
    <text evidence="2">The sequence shown here is derived from an EMBL/GenBank/DDBJ whole genome shotgun (WGS) entry which is preliminary data.</text>
</comment>
<proteinExistence type="predicted"/>
<dbReference type="AlphaFoldDB" id="A0ABD3PP29"/>
<protein>
    <recommendedName>
        <fullName evidence="4">Ribosome-binding factor A</fullName>
    </recommendedName>
</protein>
<reference evidence="2 3" key="1">
    <citation type="submission" date="2024-10" db="EMBL/GenBank/DDBJ databases">
        <title>Updated reference genomes for cyclostephanoid diatoms.</title>
        <authorList>
            <person name="Roberts W.R."/>
            <person name="Alverson A.J."/>
        </authorList>
    </citation>
    <scope>NUCLEOTIDE SEQUENCE [LARGE SCALE GENOMIC DNA]</scope>
    <source>
        <strain evidence="2 3">AJA010-31</strain>
    </source>
</reference>
<organism evidence="2 3">
    <name type="scientific">Cyclotella atomus</name>
    <dbReference type="NCBI Taxonomy" id="382360"/>
    <lineage>
        <taxon>Eukaryota</taxon>
        <taxon>Sar</taxon>
        <taxon>Stramenopiles</taxon>
        <taxon>Ochrophyta</taxon>
        <taxon>Bacillariophyta</taxon>
        <taxon>Coscinodiscophyceae</taxon>
        <taxon>Thalassiosirophycidae</taxon>
        <taxon>Stephanodiscales</taxon>
        <taxon>Stephanodiscaceae</taxon>
        <taxon>Cyclotella</taxon>
    </lineage>
</organism>
<evidence type="ECO:0000256" key="1">
    <source>
        <dbReference type="SAM" id="MobiDB-lite"/>
    </source>
</evidence>
<dbReference type="InterPro" id="IPR015946">
    <property type="entry name" value="KH_dom-like_a/b"/>
</dbReference>
<name>A0ABD3PP29_9STRA</name>
<dbReference type="Gene3D" id="3.30.300.20">
    <property type="match status" value="1"/>
</dbReference>
<feature type="region of interest" description="Disordered" evidence="1">
    <location>
        <begin position="1"/>
        <end position="32"/>
    </location>
</feature>
<dbReference type="InterPro" id="IPR023799">
    <property type="entry name" value="RbfA_dom_sf"/>
</dbReference>
<accession>A0ABD3PP29</accession>
<evidence type="ECO:0000313" key="2">
    <source>
        <dbReference type="EMBL" id="KAL3789517.1"/>
    </source>
</evidence>
<keyword evidence="3" id="KW-1185">Reference proteome</keyword>
<evidence type="ECO:0008006" key="4">
    <source>
        <dbReference type="Google" id="ProtNLM"/>
    </source>
</evidence>
<dbReference type="Proteomes" id="UP001530400">
    <property type="component" value="Unassembled WGS sequence"/>
</dbReference>
<gene>
    <name evidence="2" type="ORF">ACHAWO_004235</name>
</gene>
<sequence length="206" mass="23452">MSYSSSSPAQQSAIEDFNSRHSQRHTPDVSSKSFRLDIIKSAGLSQLHNQTQDLISRTREPLIFHDQEDGEEKPESIPQKQEAARLESTIVEALAVYSSKHDTFSIRGDCIEVLGVEVSADLKMARVYWCLPYSLDIGELPHETLTLIVRRMQEILEAKGGKIQALVHTRLRAYYPPKLQWVAAEHVSRDLKRGVSLEKGRKKWKQ</sequence>
<evidence type="ECO:0000313" key="3">
    <source>
        <dbReference type="Proteomes" id="UP001530400"/>
    </source>
</evidence>
<dbReference type="SUPFAM" id="SSF89919">
    <property type="entry name" value="Ribosome-binding factor A, RbfA"/>
    <property type="match status" value="1"/>
</dbReference>
<feature type="compositionally biased region" description="Low complexity" evidence="1">
    <location>
        <begin position="1"/>
        <end position="13"/>
    </location>
</feature>
<dbReference type="EMBL" id="JALLPJ020000520">
    <property type="protein sequence ID" value="KAL3789517.1"/>
    <property type="molecule type" value="Genomic_DNA"/>
</dbReference>